<keyword evidence="2" id="KW-1185">Reference proteome</keyword>
<proteinExistence type="predicted"/>
<dbReference type="RefSeq" id="WP_202101620.1">
    <property type="nucleotide sequence ID" value="NZ_JAERTY010000002.1"/>
</dbReference>
<dbReference type="Proteomes" id="UP000625283">
    <property type="component" value="Unassembled WGS sequence"/>
</dbReference>
<dbReference type="SUPFAM" id="SSF53448">
    <property type="entry name" value="Nucleotide-diphospho-sugar transferases"/>
    <property type="match status" value="1"/>
</dbReference>
<accession>A0ABS1QZE8</accession>
<comment type="caution">
    <text evidence="1">The sequence shown here is derived from an EMBL/GenBank/DDBJ whole genome shotgun (WGS) entry which is preliminary data.</text>
</comment>
<evidence type="ECO:0000313" key="2">
    <source>
        <dbReference type="Proteomes" id="UP000625283"/>
    </source>
</evidence>
<gene>
    <name evidence="1" type="ORF">JKG61_03520</name>
</gene>
<sequence length="256" mass="29989">MQTIEKPEDLTYVNGVPFVIWCYWEGAAMTGNRKLSFSYLVRHIGVPVCLVTPQNLQLFLKNEHPLPKAYYHLSIVHRSDYIRAYLLHHYGGGWHDVKATEVSYAKVWKEFKNPDIWMVGRPEHPNGAARTYDTMNRYMPDYYRDLIAVPSWVGRPNTPLSKQLLYGIENILNKHADTLHQYPSKHPRDKKIVGRSPIKRLFQMIKFTYQGRSTRYPLEWTLFGNIFHPCVLRYQSHISRSLPVDTTKNAGIYHRG</sequence>
<dbReference type="EMBL" id="JAERTY010000002">
    <property type="protein sequence ID" value="MBL1407811.1"/>
    <property type="molecule type" value="Genomic_DNA"/>
</dbReference>
<dbReference type="InterPro" id="IPR029044">
    <property type="entry name" value="Nucleotide-diphossugar_trans"/>
</dbReference>
<name>A0ABS1QZE8_9SPHI</name>
<evidence type="ECO:0008006" key="3">
    <source>
        <dbReference type="Google" id="ProtNLM"/>
    </source>
</evidence>
<reference evidence="1 2" key="1">
    <citation type="submission" date="2021-01" db="EMBL/GenBank/DDBJ databases">
        <title>C459-1 draft genome sequence.</title>
        <authorList>
            <person name="Zhang X.-F."/>
        </authorList>
    </citation>
    <scope>NUCLEOTIDE SEQUENCE [LARGE SCALE GENOMIC DNA]</scope>
    <source>
        <strain evidence="2">C459-1</strain>
    </source>
</reference>
<organism evidence="1 2">
    <name type="scientific">Sphingobacterium faecale</name>
    <dbReference type="NCBI Taxonomy" id="2803775"/>
    <lineage>
        <taxon>Bacteria</taxon>
        <taxon>Pseudomonadati</taxon>
        <taxon>Bacteroidota</taxon>
        <taxon>Sphingobacteriia</taxon>
        <taxon>Sphingobacteriales</taxon>
        <taxon>Sphingobacteriaceae</taxon>
        <taxon>Sphingobacterium</taxon>
    </lineage>
</organism>
<evidence type="ECO:0000313" key="1">
    <source>
        <dbReference type="EMBL" id="MBL1407811.1"/>
    </source>
</evidence>
<protein>
    <recommendedName>
        <fullName evidence="3">Sulfotransferase family protein</fullName>
    </recommendedName>
</protein>